<feature type="transmembrane region" description="Helical" evidence="1">
    <location>
        <begin position="12"/>
        <end position="30"/>
    </location>
</feature>
<gene>
    <name evidence="2" type="ORF">GCM10009850_122550</name>
</gene>
<dbReference type="EMBL" id="BAAAQX010000096">
    <property type="protein sequence ID" value="GAA2220718.1"/>
    <property type="molecule type" value="Genomic_DNA"/>
</dbReference>
<accession>A0ABN3D672</accession>
<evidence type="ECO:0000256" key="1">
    <source>
        <dbReference type="SAM" id="Phobius"/>
    </source>
</evidence>
<keyword evidence="1" id="KW-1133">Transmembrane helix</keyword>
<comment type="caution">
    <text evidence="2">The sequence shown here is derived from an EMBL/GenBank/DDBJ whole genome shotgun (WGS) entry which is preliminary data.</text>
</comment>
<reference evidence="2 3" key="1">
    <citation type="journal article" date="2019" name="Int. J. Syst. Evol. Microbiol.">
        <title>The Global Catalogue of Microorganisms (GCM) 10K type strain sequencing project: providing services to taxonomists for standard genome sequencing and annotation.</title>
        <authorList>
            <consortium name="The Broad Institute Genomics Platform"/>
            <consortium name="The Broad Institute Genome Sequencing Center for Infectious Disease"/>
            <person name="Wu L."/>
            <person name="Ma J."/>
        </authorList>
    </citation>
    <scope>NUCLEOTIDE SEQUENCE [LARGE SCALE GENOMIC DNA]</scope>
    <source>
        <strain evidence="2 3">JCM 16114</strain>
    </source>
</reference>
<sequence>MTDWVKLIDAIAELIGVLAWPTAVVLAVWLTMRRTERDAEATGDGAIGRCGPCAVVVWTRSSRRLVLSGSSWLKTFGSACRAAAVQERRVPSS</sequence>
<keyword evidence="3" id="KW-1185">Reference proteome</keyword>
<keyword evidence="1" id="KW-0472">Membrane</keyword>
<evidence type="ECO:0000313" key="2">
    <source>
        <dbReference type="EMBL" id="GAA2220718.1"/>
    </source>
</evidence>
<organism evidence="2 3">
    <name type="scientific">Nonomuraea monospora</name>
    <dbReference type="NCBI Taxonomy" id="568818"/>
    <lineage>
        <taxon>Bacteria</taxon>
        <taxon>Bacillati</taxon>
        <taxon>Actinomycetota</taxon>
        <taxon>Actinomycetes</taxon>
        <taxon>Streptosporangiales</taxon>
        <taxon>Streptosporangiaceae</taxon>
        <taxon>Nonomuraea</taxon>
    </lineage>
</organism>
<protein>
    <submittedName>
        <fullName evidence="2">Uncharacterized protein</fullName>
    </submittedName>
</protein>
<keyword evidence="1" id="KW-0812">Transmembrane</keyword>
<dbReference type="Proteomes" id="UP001499843">
    <property type="component" value="Unassembled WGS sequence"/>
</dbReference>
<proteinExistence type="predicted"/>
<name>A0ABN3D672_9ACTN</name>
<evidence type="ECO:0000313" key="3">
    <source>
        <dbReference type="Proteomes" id="UP001499843"/>
    </source>
</evidence>